<comment type="caution">
    <text evidence="5">The sequence shown here is derived from an EMBL/GenBank/DDBJ whole genome shotgun (WGS) entry which is preliminary data.</text>
</comment>
<protein>
    <submittedName>
        <fullName evidence="5">Halocyanin domain-containing protein</fullName>
    </submittedName>
</protein>
<sequence length="191" mass="20543">MAETETNRNQKLASSRSQPEKSCYFATDRRNFLRAVGGLTTLGLLAGCIGGMSENANADDKSASSVDGWLAESDNYDSITDMTGEAAVTIEVGPESNEHVFAPAAVRIDPETTVTWKWIGSGYHNVVDRDGQFESGEPEETATFEHEFKTIGMCFYYCTPHKSVGMKGVLIVGNDSDSTSSNSTETGTGSE</sequence>
<feature type="region of interest" description="Disordered" evidence="3">
    <location>
        <begin position="1"/>
        <end position="20"/>
    </location>
</feature>
<feature type="domain" description="Blue (type 1) copper" evidence="4">
    <location>
        <begin position="89"/>
        <end position="172"/>
    </location>
</feature>
<name>A0ABD5YMK5_9EURY</name>
<dbReference type="InterPro" id="IPR008972">
    <property type="entry name" value="Cupredoxin"/>
</dbReference>
<keyword evidence="6" id="KW-1185">Reference proteome</keyword>
<dbReference type="Proteomes" id="UP001596417">
    <property type="component" value="Unassembled WGS sequence"/>
</dbReference>
<dbReference type="GO" id="GO:0046872">
    <property type="term" value="F:metal ion binding"/>
    <property type="evidence" value="ECO:0007669"/>
    <property type="project" value="UniProtKB-KW"/>
</dbReference>
<dbReference type="EMBL" id="JBHTAX010000001">
    <property type="protein sequence ID" value="MFC7189229.1"/>
    <property type="molecule type" value="Genomic_DNA"/>
</dbReference>
<organism evidence="5 6">
    <name type="scientific">Halocatena marina</name>
    <dbReference type="NCBI Taxonomy" id="2934937"/>
    <lineage>
        <taxon>Archaea</taxon>
        <taxon>Methanobacteriati</taxon>
        <taxon>Methanobacteriota</taxon>
        <taxon>Stenosarchaea group</taxon>
        <taxon>Halobacteria</taxon>
        <taxon>Halobacteriales</taxon>
        <taxon>Natronomonadaceae</taxon>
        <taxon>Halocatena</taxon>
    </lineage>
</organism>
<evidence type="ECO:0000313" key="6">
    <source>
        <dbReference type="Proteomes" id="UP001596417"/>
    </source>
</evidence>
<dbReference type="NCBIfam" id="TIGR03102">
    <property type="entry name" value="halo_cynanin"/>
    <property type="match status" value="1"/>
</dbReference>
<dbReference type="PROSITE" id="PS51318">
    <property type="entry name" value="TAT"/>
    <property type="match status" value="1"/>
</dbReference>
<evidence type="ECO:0000256" key="1">
    <source>
        <dbReference type="ARBA" id="ARBA00022723"/>
    </source>
</evidence>
<accession>A0ABD5YMK5</accession>
<dbReference type="Pfam" id="PF00127">
    <property type="entry name" value="Copper-bind"/>
    <property type="match status" value="1"/>
</dbReference>
<gene>
    <name evidence="5" type="ORF">ACFQL7_04775</name>
</gene>
<evidence type="ECO:0000256" key="2">
    <source>
        <dbReference type="ARBA" id="ARBA00023008"/>
    </source>
</evidence>
<dbReference type="InterPro" id="IPR006311">
    <property type="entry name" value="TAT_signal"/>
</dbReference>
<reference evidence="5 6" key="1">
    <citation type="journal article" date="2019" name="Int. J. Syst. Evol. Microbiol.">
        <title>The Global Catalogue of Microorganisms (GCM) 10K type strain sequencing project: providing services to taxonomists for standard genome sequencing and annotation.</title>
        <authorList>
            <consortium name="The Broad Institute Genomics Platform"/>
            <consortium name="The Broad Institute Genome Sequencing Center for Infectious Disease"/>
            <person name="Wu L."/>
            <person name="Ma J."/>
        </authorList>
    </citation>
    <scope>NUCLEOTIDE SEQUENCE [LARGE SCALE GENOMIC DNA]</scope>
    <source>
        <strain evidence="5 6">RDMS1</strain>
    </source>
</reference>
<dbReference type="SUPFAM" id="SSF49503">
    <property type="entry name" value="Cupredoxins"/>
    <property type="match status" value="1"/>
</dbReference>
<dbReference type="RefSeq" id="WP_264555073.1">
    <property type="nucleotide sequence ID" value="NZ_CP109979.1"/>
</dbReference>
<evidence type="ECO:0000313" key="5">
    <source>
        <dbReference type="EMBL" id="MFC7189229.1"/>
    </source>
</evidence>
<evidence type="ECO:0000259" key="4">
    <source>
        <dbReference type="Pfam" id="PF00127"/>
    </source>
</evidence>
<dbReference type="InterPro" id="IPR000923">
    <property type="entry name" value="BlueCu_1"/>
</dbReference>
<keyword evidence="1" id="KW-0479">Metal-binding</keyword>
<dbReference type="GeneID" id="76198795"/>
<proteinExistence type="predicted"/>
<keyword evidence="2" id="KW-0186">Copper</keyword>
<dbReference type="InterPro" id="IPR017533">
    <property type="entry name" value="Halocyanin"/>
</dbReference>
<evidence type="ECO:0000256" key="3">
    <source>
        <dbReference type="SAM" id="MobiDB-lite"/>
    </source>
</evidence>
<dbReference type="Gene3D" id="2.60.40.420">
    <property type="entry name" value="Cupredoxins - blue copper proteins"/>
    <property type="match status" value="1"/>
</dbReference>
<dbReference type="AlphaFoldDB" id="A0ABD5YMK5"/>